<gene>
    <name evidence="4" type="ORF">OFUS_LOCUS20742</name>
</gene>
<dbReference type="Proteomes" id="UP000749559">
    <property type="component" value="Unassembled WGS sequence"/>
</dbReference>
<dbReference type="OrthoDB" id="654191at2759"/>
<feature type="domain" description="B box-type" evidence="3">
    <location>
        <begin position="3"/>
        <end position="44"/>
    </location>
</feature>
<proteinExistence type="predicted"/>
<dbReference type="EMBL" id="CAIIXF020000010">
    <property type="protein sequence ID" value="CAH1796317.1"/>
    <property type="molecule type" value="Genomic_DNA"/>
</dbReference>
<keyword evidence="1" id="KW-0862">Zinc</keyword>
<evidence type="ECO:0000259" key="3">
    <source>
        <dbReference type="PROSITE" id="PS50119"/>
    </source>
</evidence>
<dbReference type="Gene3D" id="3.30.160.60">
    <property type="entry name" value="Classic Zinc Finger"/>
    <property type="match status" value="1"/>
</dbReference>
<comment type="caution">
    <text evidence="4">The sequence shown here is derived from an EMBL/GenBank/DDBJ whole genome shotgun (WGS) entry which is preliminary data.</text>
</comment>
<keyword evidence="2" id="KW-0175">Coiled coil</keyword>
<dbReference type="SUPFAM" id="SSF57845">
    <property type="entry name" value="B-box zinc-binding domain"/>
    <property type="match status" value="1"/>
</dbReference>
<protein>
    <recommendedName>
        <fullName evidence="3">B box-type domain-containing protein</fullName>
    </recommendedName>
</protein>
<dbReference type="Pfam" id="PF00643">
    <property type="entry name" value="zf-B_box"/>
    <property type="match status" value="1"/>
</dbReference>
<evidence type="ECO:0000256" key="1">
    <source>
        <dbReference type="PROSITE-ProRule" id="PRU00024"/>
    </source>
</evidence>
<dbReference type="GO" id="GO:0061630">
    <property type="term" value="F:ubiquitin protein ligase activity"/>
    <property type="evidence" value="ECO:0007669"/>
    <property type="project" value="TreeGrafter"/>
</dbReference>
<dbReference type="AlphaFoldDB" id="A0A8S4PS63"/>
<organism evidence="4 5">
    <name type="scientific">Owenia fusiformis</name>
    <name type="common">Polychaete worm</name>
    <dbReference type="NCBI Taxonomy" id="6347"/>
    <lineage>
        <taxon>Eukaryota</taxon>
        <taxon>Metazoa</taxon>
        <taxon>Spiralia</taxon>
        <taxon>Lophotrochozoa</taxon>
        <taxon>Annelida</taxon>
        <taxon>Polychaeta</taxon>
        <taxon>Sedentaria</taxon>
        <taxon>Canalipalpata</taxon>
        <taxon>Sabellida</taxon>
        <taxon>Oweniida</taxon>
        <taxon>Oweniidae</taxon>
        <taxon>Owenia</taxon>
    </lineage>
</organism>
<dbReference type="PANTHER" id="PTHR25462:SF305">
    <property type="entry name" value="RING-TYPE DOMAIN-CONTAINING PROTEIN"/>
    <property type="match status" value="1"/>
</dbReference>
<evidence type="ECO:0000313" key="4">
    <source>
        <dbReference type="EMBL" id="CAH1796317.1"/>
    </source>
</evidence>
<feature type="coiled-coil region" evidence="2">
    <location>
        <begin position="84"/>
        <end position="111"/>
    </location>
</feature>
<keyword evidence="1" id="KW-0863">Zinc-finger</keyword>
<dbReference type="PANTHER" id="PTHR25462">
    <property type="entry name" value="BONUS, ISOFORM C-RELATED"/>
    <property type="match status" value="1"/>
</dbReference>
<dbReference type="SMART" id="SM00336">
    <property type="entry name" value="BBOX"/>
    <property type="match status" value="1"/>
</dbReference>
<dbReference type="InterPro" id="IPR047153">
    <property type="entry name" value="TRIM45/56/19-like"/>
</dbReference>
<dbReference type="PROSITE" id="PS50119">
    <property type="entry name" value="ZF_BBOX"/>
    <property type="match status" value="1"/>
</dbReference>
<dbReference type="GO" id="GO:0005654">
    <property type="term" value="C:nucleoplasm"/>
    <property type="evidence" value="ECO:0007669"/>
    <property type="project" value="TreeGrafter"/>
</dbReference>
<dbReference type="GO" id="GO:0008270">
    <property type="term" value="F:zinc ion binding"/>
    <property type="evidence" value="ECO:0007669"/>
    <property type="project" value="UniProtKB-KW"/>
</dbReference>
<reference evidence="4" key="1">
    <citation type="submission" date="2022-03" db="EMBL/GenBank/DDBJ databases">
        <authorList>
            <person name="Martin C."/>
        </authorList>
    </citation>
    <scope>NUCLEOTIDE SEQUENCE</scope>
</reference>
<name>A0A8S4PS63_OWEFU</name>
<keyword evidence="5" id="KW-1185">Reference proteome</keyword>
<dbReference type="InterPro" id="IPR011042">
    <property type="entry name" value="6-blade_b-propeller_TolB-like"/>
</dbReference>
<accession>A0A8S4PS63</accession>
<dbReference type="Gene3D" id="2.120.10.30">
    <property type="entry name" value="TolB, C-terminal domain"/>
    <property type="match status" value="1"/>
</dbReference>
<sequence length="413" mass="47156">MAKRIIYCEKHASQPLELYCKDHDDMLCTVCSNNEHFEHNLVSIQEAVVTSLENEKSLVGLAMQRIELYNQQIGRSDEVLHIHKSSHEKMIREIEKERKAMQEAVNKHYKQLTDQSFEAHFDAMKEFRTYKTHMEEEKSLTQRILKPLSVPKNYRHPVEIINLQGAVQEKLNQCDILPEVKFPLLNRTDFEPGVLDTAKLGTIIKHTDTKGTSHPEQSLATPKAVGCPRSLVYPCIRIRKSLMQDKQTGHKALLGITSGTNGDLVLLELFGSNKSEIVCLDPRTLERKNSNQGSFYGLCTTKGGTYALTDQVNKCVAIYDQNLVYQGKFGTLQEPRGICTMKTTDILICTDIMSKCVSYFDVNTFHFKTRPRFKKVPVYPWYITTNSKGTGLRVIIVLNSLVLMTISHCQHFR</sequence>
<keyword evidence="1" id="KW-0479">Metal-binding</keyword>
<evidence type="ECO:0000313" key="5">
    <source>
        <dbReference type="Proteomes" id="UP000749559"/>
    </source>
</evidence>
<evidence type="ECO:0000256" key="2">
    <source>
        <dbReference type="SAM" id="Coils"/>
    </source>
</evidence>
<dbReference type="InterPro" id="IPR000315">
    <property type="entry name" value="Znf_B-box"/>
</dbReference>